<dbReference type="InterPro" id="IPR006558">
    <property type="entry name" value="LamG-like"/>
</dbReference>
<dbReference type="SUPFAM" id="SSF49384">
    <property type="entry name" value="Carbohydrate-binding domain"/>
    <property type="match status" value="2"/>
</dbReference>
<reference evidence="7" key="1">
    <citation type="journal article" date="2019" name="Int. J. Syst. Evol. Microbiol.">
        <title>The Global Catalogue of Microorganisms (GCM) 10K type strain sequencing project: providing services to taxonomists for standard genome sequencing and annotation.</title>
        <authorList>
            <consortium name="The Broad Institute Genomics Platform"/>
            <consortium name="The Broad Institute Genome Sequencing Center for Infectious Disease"/>
            <person name="Wu L."/>
            <person name="Ma J."/>
        </authorList>
    </citation>
    <scope>NUCLEOTIDE SEQUENCE [LARGE SCALE GENOMIC DNA]</scope>
    <source>
        <strain evidence="7">KCTC 42866</strain>
    </source>
</reference>
<dbReference type="SMART" id="SM00560">
    <property type="entry name" value="LamGL"/>
    <property type="match status" value="2"/>
</dbReference>
<dbReference type="InterPro" id="IPR015919">
    <property type="entry name" value="Cadherin-like_sf"/>
</dbReference>
<dbReference type="InterPro" id="IPR013783">
    <property type="entry name" value="Ig-like_fold"/>
</dbReference>
<dbReference type="InterPro" id="IPR036966">
    <property type="entry name" value="CBM3_sf"/>
</dbReference>
<dbReference type="InterPro" id="IPR008965">
    <property type="entry name" value="CBM2/CBM3_carb-bd_dom_sf"/>
</dbReference>
<dbReference type="PANTHER" id="PTHR46130">
    <property type="entry name" value="LAMGL DOMAIN-CONTAINING PROTEIN"/>
    <property type="match status" value="1"/>
</dbReference>
<dbReference type="InterPro" id="IPR000772">
    <property type="entry name" value="Ricin_B_lectin"/>
</dbReference>
<dbReference type="InterPro" id="IPR036116">
    <property type="entry name" value="FN3_sf"/>
</dbReference>
<dbReference type="Gene3D" id="2.80.10.50">
    <property type="match status" value="1"/>
</dbReference>
<organism evidence="6 7">
    <name type="scientific">Pedobacter vanadiisoli</name>
    <dbReference type="NCBI Taxonomy" id="1761975"/>
    <lineage>
        <taxon>Bacteria</taxon>
        <taxon>Pseudomonadati</taxon>
        <taxon>Bacteroidota</taxon>
        <taxon>Sphingobacteriia</taxon>
        <taxon>Sphingobacteriales</taxon>
        <taxon>Sphingobacteriaceae</taxon>
        <taxon>Pedobacter</taxon>
    </lineage>
</organism>
<dbReference type="Gene3D" id="2.60.40.10">
    <property type="entry name" value="Immunoglobulins"/>
    <property type="match status" value="4"/>
</dbReference>
<gene>
    <name evidence="6" type="ORF">ACFSR6_07775</name>
</gene>
<dbReference type="SUPFAM" id="SSF49373">
    <property type="entry name" value="Invasin/intimin cell-adhesion fragments"/>
    <property type="match status" value="1"/>
</dbReference>
<dbReference type="Gene3D" id="2.60.40.710">
    <property type="entry name" value="Endoglucanase-like"/>
    <property type="match status" value="2"/>
</dbReference>
<dbReference type="PROSITE" id="PS50231">
    <property type="entry name" value="RICIN_B_LECTIN"/>
    <property type="match status" value="1"/>
</dbReference>
<dbReference type="InterPro" id="IPR001956">
    <property type="entry name" value="CBM3"/>
</dbReference>
<feature type="domain" description="CBM3" evidence="5">
    <location>
        <begin position="2131"/>
        <end position="2283"/>
    </location>
</feature>
<feature type="chain" id="PRO_5045812203" evidence="3">
    <location>
        <begin position="23"/>
        <end position="2550"/>
    </location>
</feature>
<dbReference type="InterPro" id="IPR008929">
    <property type="entry name" value="Chondroitin_lyas"/>
</dbReference>
<comment type="caution">
    <text evidence="6">The sequence shown here is derived from an EMBL/GenBank/DDBJ whole genome shotgun (WGS) entry which is preliminary data.</text>
</comment>
<evidence type="ECO:0000259" key="5">
    <source>
        <dbReference type="PROSITE" id="PS51172"/>
    </source>
</evidence>
<dbReference type="InterPro" id="IPR043543">
    <property type="entry name" value="PAPPA/PAPPA2"/>
</dbReference>
<feature type="signal peptide" evidence="3">
    <location>
        <begin position="1"/>
        <end position="22"/>
    </location>
</feature>
<keyword evidence="2" id="KW-1015">Disulfide bond</keyword>
<dbReference type="SUPFAM" id="SSF48230">
    <property type="entry name" value="Chondroitin AC/alginate lyase"/>
    <property type="match status" value="1"/>
</dbReference>
<dbReference type="SMART" id="SM01067">
    <property type="entry name" value="CBM_3"/>
    <property type="match status" value="2"/>
</dbReference>
<protein>
    <submittedName>
        <fullName evidence="6">LamG-like jellyroll fold domain-containing protein</fullName>
    </submittedName>
</protein>
<dbReference type="InterPro" id="IPR013320">
    <property type="entry name" value="ConA-like_dom_sf"/>
</dbReference>
<evidence type="ECO:0000313" key="7">
    <source>
        <dbReference type="Proteomes" id="UP001597461"/>
    </source>
</evidence>
<keyword evidence="1 3" id="KW-0732">Signal</keyword>
<dbReference type="Pfam" id="PF14200">
    <property type="entry name" value="RicinB_lectin_2"/>
    <property type="match status" value="1"/>
</dbReference>
<dbReference type="SMART" id="SM00060">
    <property type="entry name" value="FN3"/>
    <property type="match status" value="2"/>
</dbReference>
<evidence type="ECO:0000256" key="3">
    <source>
        <dbReference type="SAM" id="SignalP"/>
    </source>
</evidence>
<dbReference type="Proteomes" id="UP001597461">
    <property type="component" value="Unassembled WGS sequence"/>
</dbReference>
<dbReference type="EMBL" id="JBHULL010000007">
    <property type="protein sequence ID" value="MFD2582382.1"/>
    <property type="molecule type" value="Genomic_DNA"/>
</dbReference>
<feature type="domain" description="Fibronectin type-III" evidence="4">
    <location>
        <begin position="572"/>
        <end position="664"/>
    </location>
</feature>
<dbReference type="Pfam" id="PF13385">
    <property type="entry name" value="Laminin_G_3"/>
    <property type="match status" value="2"/>
</dbReference>
<evidence type="ECO:0000256" key="1">
    <source>
        <dbReference type="ARBA" id="ARBA00022729"/>
    </source>
</evidence>
<dbReference type="SUPFAM" id="SSF49313">
    <property type="entry name" value="Cadherin-like"/>
    <property type="match status" value="1"/>
</dbReference>
<dbReference type="SUPFAM" id="SSF49265">
    <property type="entry name" value="Fibronectin type III"/>
    <property type="match status" value="2"/>
</dbReference>
<dbReference type="SUPFAM" id="SSF49899">
    <property type="entry name" value="Concanavalin A-like lectins/glucanases"/>
    <property type="match status" value="2"/>
</dbReference>
<dbReference type="Gene3D" id="2.60.40.1080">
    <property type="match status" value="2"/>
</dbReference>
<dbReference type="CDD" id="cd00161">
    <property type="entry name" value="beta-trefoil_Ricin-like"/>
    <property type="match status" value="1"/>
</dbReference>
<sequence>MMNKYFFMLLSFILSVCFTARSQTFVHPGAPLSVSDLSVLRAHIRAGDYPWKQAYDVMAADGRAQLTYTYQAFATVTRSPDLNLYRWRNDMSAAFYLSLMWYFTENEAYAAKARDILIAWATTQTEFGGQLGNLDLGDYAYAYGGAASILRGTWSGWTAANTTAVKNLFNNVYWPASGCTFYAIGPSNKGNLSISAGAVIAAFSDDPAKMAHIVYLSRYIASCGLKNTLPNGQNGESLRDQGHAHGTFNNLAFVAEVLYKQGIDIYSDLEDRIMANAEYFSRKNLSLPIPYVPFGTIDAYYLNDVTTAWDMGRFGPTIAHGAYVVRKKQSSVYLNKLLNNIPRRFDPVITWFYKSEDNATATVPAQTETVPVPTKVGTGGLTSVDIGTVSAAGSSSYNNNVWTVKGKGDIWTHGADALHFVYKQVTGNCSIIAKVESVEGTTSSAKAGVMLRSDLTPNAAQRAWIAITPEVKAEAFMHGWSELRGGSYYEKASRPVTSIPYWVKVERVGEMIAVYYSPDGVSWAASHEGRYTGFTGTAYIGLAVCSSGNGALNTSTFSNVSITGGQGGVVTAPEAPLSVYAYPGDKEMRVRWLSSFGAVSYTLKRSSSLNGSYSTIATGLSGNTFLDNNLSNGQTYYYKVCAVNTAGTSADSPGDGGTPEAPPVPQVLNSDSFNGVYRIIAVHSNKAVEVKNGSIAEGALLGQNAYSSSSNQHWRITPVSGTDYKIINLRSGKAMDVVNNAVTNNAPVEQRSYSATDSAQIWSIKDRENGTFSIVGKPSQKALEVASSSTLNGAAMNLNRWLDNPNQIYRIELVTQSDMSSAYLKTLAEAIKLRDTTQTSTTVEGGKFPVAAKVQLNDSITHVQSLYTPQSTVFQISDYVTILENAMERYKSSMYYFTNTLADGNYYLKPLDSDSLWTKNETNRPLFDVLNPNPLTQMWNVKKQANGRYKIICLSSPLPAFSNYIYEDALFGRNVIAYNDAYNSFNIYGNGTSYAVQRAQSAGNGYWYKGGNQILAVLGNDNDPVPYTFPFRFVPVGTVPISVTASATDGKNILEWDPIANLTYTVKRSTTPGGPYTDIASVNTTAFTDTTIVNGTSYYYIVASPDGVASSQEVSASRSIGKIYLKFDETSGNRCVSSWGTIYGTLTATATRDAGKTGNALKLDGASTSYATLPTGIVSNVTDFTISAWVKMDALANWMRVFDFGISQSQYMYFTVQGGTTTSNGATLSTVKYGIKNGGTELSITSPYAFPLNTWVHLAITQSGNTAKLYINGVLKSTNTALSINPSQLTPTGATTGTNLNYLGKSQFNDPFFKGSIDEFKIYKRALSASEIVEGMKVFQTISFNTITPKQVGSDDFDPEAVASSGLPVEYTSSNPSVATIVEGNVHIVSAGTTIITASQAGDEVYGPISQSRTLSVGITNNTQLTTLKGRPFSYTITDKPLSNFTATGLPAGLSINSTTGVISGTPTEHGTFSVTIGALKDTIANTQTITLTVKNNAVSNVIAAAGDAKIVLEWDAIQNFTYNVKRSTALGGPYIAVGSTSTPKFTDTGVSNGTTYYYVIAVVDSIGELPPGTAVTAKPAAGQLTYLKFDEASGTRAIDSWGATHGTLAATATRAAGKPGNSLKLDGTATSYATLPTGIVKTVSDFTVSSWVRMDALSTWMRVFDFGTSTTQYMFLTVQQGTPTVNGVKLSTVRYAIKNGGTELNVSANFAFPLDTWTHLAVTQSGNTAKLYINGNLAATNTNLNIKPSQLTASGTTTGTTLNYLGKSQFNDPLFKGSIDEFKIYSRALSDAEIAESLTTAQTITFNALPEKTVTDTSFNAGAVSSSGLAISYASSDTTVATVVNNMIQVKGAGVTTITASQAGNATYAAAAPVSQALTVHKVAQTITFNALPEKTVTDTSFNAGAVSSSGLAISYASSDTTVATVANNMIQVKGAGVTTITAMQAGNATYAAAAPVSQALTVHKVAQTITFNALPEKTVTDTSFNAGAVSSSGLAISYASSDTTVAKVVNNMIQVKGAGVTTITATQAGNATYAAAAPVSQALTVHKVEQTISFASLPAKRIGDADVTLSATTSANLPVSYSSSDTTVAKIVNDKLQVLGKGTAVITAKQAGNGTYAAAIATQLLNVIPFNIQVQSMDGDGGQLTNNVIRPNFSLVNQDSIGVYYNELTMRYWFTAENYAGINAWVDYAQMGNSNVKMKYVQLPNPASGALGYMEYSFVPGGKLNANSNSGVIRTRFANQDWSDFSEADDYSYQANTGSYGTNNRITLYRNGKLIFGEEPALVPVTTKLNVLYQNQNQTANSNTISAFIAIKNTGNSAIDYSDLTARYWFSKEGTAGLNMTVDYAKLGNNKIRGQFTEISPSLTGADTRLELSIDQSAGKLYPLSSTGNIQFRIYKSNWSAFNESDDYSYRPKAAMDTNAHITLYYKGQLVYGTEPVAAGYGQPGNLSSTQNRSGIIPAQALAPESSTSNIIYPNPVKEQSFKVRLTPDLRDQNIRVIIRDVTGRIMQSGSHRAADRDLQVSLSGNYRLGVYFVYLNTLTPIRLIVDK</sequence>
<accession>A0ABW5MGP6</accession>
<evidence type="ECO:0000259" key="4">
    <source>
        <dbReference type="PROSITE" id="PS50853"/>
    </source>
</evidence>
<dbReference type="Pfam" id="PF00942">
    <property type="entry name" value="CBM_3"/>
    <property type="match status" value="2"/>
</dbReference>
<dbReference type="PANTHER" id="PTHR46130:SF3">
    <property type="entry name" value="CHROMOSOME UNDETERMINED SCAFFOLD_33, WHOLE GENOME SHOTGUN SEQUENCE"/>
    <property type="match status" value="1"/>
</dbReference>
<name>A0ABW5MGP6_9SPHI</name>
<dbReference type="PROSITE" id="PS51172">
    <property type="entry name" value="CBM3"/>
    <property type="match status" value="2"/>
</dbReference>
<dbReference type="InterPro" id="IPR008964">
    <property type="entry name" value="Invasin/intimin_cell_adhesion"/>
</dbReference>
<dbReference type="SUPFAM" id="SSF50370">
    <property type="entry name" value="Ricin B-like lectins"/>
    <property type="match status" value="1"/>
</dbReference>
<dbReference type="RefSeq" id="WP_379077220.1">
    <property type="nucleotide sequence ID" value="NZ_JBHULL010000007.1"/>
</dbReference>
<evidence type="ECO:0000313" key="6">
    <source>
        <dbReference type="EMBL" id="MFD2582382.1"/>
    </source>
</evidence>
<dbReference type="PROSITE" id="PS50853">
    <property type="entry name" value="FN3"/>
    <property type="match status" value="1"/>
</dbReference>
<evidence type="ECO:0000256" key="2">
    <source>
        <dbReference type="ARBA" id="ARBA00023157"/>
    </source>
</evidence>
<dbReference type="InterPro" id="IPR003961">
    <property type="entry name" value="FN3_dom"/>
</dbReference>
<keyword evidence="7" id="KW-1185">Reference proteome</keyword>
<feature type="domain" description="CBM3" evidence="5">
    <location>
        <begin position="2287"/>
        <end position="2439"/>
    </location>
</feature>
<proteinExistence type="predicted"/>
<dbReference type="Gene3D" id="1.50.10.100">
    <property type="entry name" value="Chondroitin AC/alginate lyase"/>
    <property type="match status" value="1"/>
</dbReference>
<dbReference type="InterPro" id="IPR035992">
    <property type="entry name" value="Ricin_B-like_lectins"/>
</dbReference>
<dbReference type="Gene3D" id="2.60.120.200">
    <property type="match status" value="3"/>
</dbReference>